<dbReference type="PANTHER" id="PTHR39431:SF1">
    <property type="entry name" value="FRPA_C-RELATED PROTEIN"/>
    <property type="match status" value="1"/>
</dbReference>
<feature type="region of interest" description="Disordered" evidence="1">
    <location>
        <begin position="1"/>
        <end position="45"/>
    </location>
</feature>
<accession>F5RF95</accession>
<evidence type="ECO:0000313" key="3">
    <source>
        <dbReference type="Proteomes" id="UP000005019"/>
    </source>
</evidence>
<evidence type="ECO:0000256" key="1">
    <source>
        <dbReference type="SAM" id="MobiDB-lite"/>
    </source>
</evidence>
<evidence type="ECO:0000313" key="2">
    <source>
        <dbReference type="EMBL" id="EGK70751.1"/>
    </source>
</evidence>
<reference evidence="2 3" key="1">
    <citation type="journal article" date="2011" name="J. Bacteriol.">
        <title>Genome sequence of Methyloversatilis universalis FAM5T, a methylotrophic representative of the order Rhodocyclales.</title>
        <authorList>
            <person name="Kittichotirat W."/>
            <person name="Good N.M."/>
            <person name="Hall R."/>
            <person name="Bringel F."/>
            <person name="Lajus A."/>
            <person name="Medigue C."/>
            <person name="Smalley N.E."/>
            <person name="Beck D."/>
            <person name="Bumgarner R."/>
            <person name="Vuilleumier S."/>
            <person name="Kalyuzhnaya M.G."/>
        </authorList>
    </citation>
    <scope>NUCLEOTIDE SEQUENCE [LARGE SCALE GENOMIC DNA]</scope>
    <source>
        <strain evidence="3">ATCC BAA-1314 / JCM 13912 / FAM5</strain>
    </source>
</reference>
<gene>
    <name evidence="2" type="ORF">METUNv1_02972</name>
</gene>
<organism evidence="2 3">
    <name type="scientific">Methyloversatilis universalis (strain ATCC BAA-1314 / DSM 25237 / JCM 13912 / CCUG 52030 / FAM5)</name>
    <dbReference type="NCBI Taxonomy" id="1000565"/>
    <lineage>
        <taxon>Bacteria</taxon>
        <taxon>Pseudomonadati</taxon>
        <taxon>Pseudomonadota</taxon>
        <taxon>Betaproteobacteria</taxon>
        <taxon>Nitrosomonadales</taxon>
        <taxon>Sterolibacteriaceae</taxon>
        <taxon>Methyloversatilis</taxon>
    </lineage>
</organism>
<dbReference type="eggNOG" id="COG2931">
    <property type="taxonomic scope" value="Bacteria"/>
</dbReference>
<dbReference type="EMBL" id="AFHG01000053">
    <property type="protein sequence ID" value="EGK70751.1"/>
    <property type="molecule type" value="Genomic_DNA"/>
</dbReference>
<dbReference type="AlphaFoldDB" id="F5RF95"/>
<dbReference type="Proteomes" id="UP000005019">
    <property type="component" value="Unassembled WGS sequence"/>
</dbReference>
<feature type="compositionally biased region" description="Polar residues" evidence="1">
    <location>
        <begin position="1"/>
        <end position="12"/>
    </location>
</feature>
<feature type="compositionally biased region" description="Basic and acidic residues" evidence="1">
    <location>
        <begin position="13"/>
        <end position="27"/>
    </location>
</feature>
<evidence type="ECO:0008006" key="4">
    <source>
        <dbReference type="Google" id="ProtNLM"/>
    </source>
</evidence>
<dbReference type="STRING" id="1000565.METUNv1_02972"/>
<dbReference type="RefSeq" id="WP_008063069.1">
    <property type="nucleotide sequence ID" value="NZ_AFHG01000053.1"/>
</dbReference>
<dbReference type="PANTHER" id="PTHR39431">
    <property type="entry name" value="FRPA/C-RELATED PROTEIN"/>
    <property type="match status" value="1"/>
</dbReference>
<keyword evidence="3" id="KW-1185">Reference proteome</keyword>
<comment type="caution">
    <text evidence="2">The sequence shown here is derived from an EMBL/GenBank/DDBJ whole genome shotgun (WGS) entry which is preliminary data.</text>
</comment>
<name>F5RF95_METUF</name>
<sequence length="343" mass="36601">MKVATSSVQLESSHAESRRLDVSERLETWTGNRRPSAADDGRTSAVPRVTLSAEAVAAQQADAAAPPDRLEDAIRKDPRLSLLILMIEKITGRKVELLDSSALQGPAAASGGESGNGTPQRVGWGIEYDYRAEYSESETTAFSAEGRVRTADGRDIAFKLDLEMSRSFSTTVSASFRAGDALLKDPLMLDFAGPAAALSDVRFAFDLDADGVKEQVPLAGGRGMLAFDRNGNGRIDDGRELFGPTTGKGFEELAALDEDGNGWLDEADSAFAKLRLWRPDAEGAGTLLTMKEANAGAFYLGRVDTPFSLRNAANETLGEMRATSVYLHEDGSAGTVSQVDLSV</sequence>
<proteinExistence type="predicted"/>
<protein>
    <recommendedName>
        <fullName evidence="4">VCBS repeat-containing protein</fullName>
    </recommendedName>
</protein>
<dbReference type="OrthoDB" id="9773411at2"/>